<dbReference type="InterPro" id="IPR001789">
    <property type="entry name" value="Sig_transdc_resp-reg_receiver"/>
</dbReference>
<dbReference type="InterPro" id="IPR011006">
    <property type="entry name" value="CheY-like_superfamily"/>
</dbReference>
<dbReference type="EC" id="2.7.7.65" evidence="2"/>
<comment type="caution">
    <text evidence="4">Lacks conserved residue(s) required for the propagation of feature annotation.</text>
</comment>
<evidence type="ECO:0000259" key="6">
    <source>
        <dbReference type="PROSITE" id="PS50887"/>
    </source>
</evidence>
<dbReference type="Gene3D" id="3.40.50.2300">
    <property type="match status" value="2"/>
</dbReference>
<feature type="domain" description="Response regulatory" evidence="5">
    <location>
        <begin position="129"/>
        <end position="246"/>
    </location>
</feature>
<dbReference type="GO" id="GO:0043709">
    <property type="term" value="P:cell adhesion involved in single-species biofilm formation"/>
    <property type="evidence" value="ECO:0007669"/>
    <property type="project" value="TreeGrafter"/>
</dbReference>
<comment type="catalytic activity">
    <reaction evidence="3">
        <text>2 GTP = 3',3'-c-di-GMP + 2 diphosphate</text>
        <dbReference type="Rhea" id="RHEA:24898"/>
        <dbReference type="ChEBI" id="CHEBI:33019"/>
        <dbReference type="ChEBI" id="CHEBI:37565"/>
        <dbReference type="ChEBI" id="CHEBI:58805"/>
        <dbReference type="EC" id="2.7.7.65"/>
    </reaction>
</comment>
<dbReference type="AlphaFoldDB" id="A0A1H3ZQY6"/>
<protein>
    <recommendedName>
        <fullName evidence="2">diguanylate cyclase</fullName>
        <ecNumber evidence="2">2.7.7.65</ecNumber>
    </recommendedName>
</protein>
<sequence length="426" mass="47901">MRALIIEPSPTYQRILSRMLESYDFDITFVDTATAGFRAMREHSFQFVCVAMYLADLTGIEFCQHVRSEGQAKALPIFIVTSESNPELLSSALAAGATDIVRKDDLPRLEEALHALIPLGPFRYNISGKALYLEDSLTVAKATDAKLKRLGLSMDHAFSIQQALELLQHNKYELIMTDIVLQDNETGIDFIKQLRSEVRFQQTPILAVTSLESVNRRILALQSGANDYISKPVLDEELFARINNLISANRLVDQLTRERQRLLELATKDHLTGLYNRHFMGEVAKRRFAEANKQQLPLSLLVIDIDHFKQVNDQHGHHIGDKVLKRLAEALREQFSEQDCIARFGGEEFVVLLHQCDLTDATAKAQQLCERLQQLKPEGIATSASIGVTSLNPAQTEYFDEVFARADKALYQAKQSGRNQVVASSA</sequence>
<evidence type="ECO:0000313" key="8">
    <source>
        <dbReference type="Proteomes" id="UP000198773"/>
    </source>
</evidence>
<dbReference type="CDD" id="cd00156">
    <property type="entry name" value="REC"/>
    <property type="match status" value="2"/>
</dbReference>
<dbReference type="SMART" id="SM00267">
    <property type="entry name" value="GGDEF"/>
    <property type="match status" value="1"/>
</dbReference>
<evidence type="ECO:0000313" key="7">
    <source>
        <dbReference type="EMBL" id="SEA25674.1"/>
    </source>
</evidence>
<gene>
    <name evidence="7" type="ORF">SAMN04488051_102293</name>
</gene>
<dbReference type="InterPro" id="IPR000160">
    <property type="entry name" value="GGDEF_dom"/>
</dbReference>
<dbReference type="PANTHER" id="PTHR45138:SF9">
    <property type="entry name" value="DIGUANYLATE CYCLASE DGCM-RELATED"/>
    <property type="match status" value="1"/>
</dbReference>
<accession>A0A1H3ZQY6</accession>
<dbReference type="PROSITE" id="PS50887">
    <property type="entry name" value="GGDEF"/>
    <property type="match status" value="1"/>
</dbReference>
<evidence type="ECO:0000256" key="1">
    <source>
        <dbReference type="ARBA" id="ARBA00001946"/>
    </source>
</evidence>
<evidence type="ECO:0000256" key="2">
    <source>
        <dbReference type="ARBA" id="ARBA00012528"/>
    </source>
</evidence>
<evidence type="ECO:0000259" key="5">
    <source>
        <dbReference type="PROSITE" id="PS50110"/>
    </source>
</evidence>
<dbReference type="NCBIfam" id="TIGR00254">
    <property type="entry name" value="GGDEF"/>
    <property type="match status" value="1"/>
</dbReference>
<dbReference type="InterPro" id="IPR029787">
    <property type="entry name" value="Nucleotide_cyclase"/>
</dbReference>
<evidence type="ECO:0000256" key="4">
    <source>
        <dbReference type="PROSITE-ProRule" id="PRU00169"/>
    </source>
</evidence>
<dbReference type="PROSITE" id="PS50110">
    <property type="entry name" value="RESPONSE_REGULATORY"/>
    <property type="match status" value="2"/>
</dbReference>
<dbReference type="SMART" id="SM00448">
    <property type="entry name" value="REC"/>
    <property type="match status" value="2"/>
</dbReference>
<dbReference type="SUPFAM" id="SSF52172">
    <property type="entry name" value="CheY-like"/>
    <property type="match status" value="2"/>
</dbReference>
<organism evidence="7 8">
    <name type="scientific">Alkalimonas amylolytica</name>
    <dbReference type="NCBI Taxonomy" id="152573"/>
    <lineage>
        <taxon>Bacteria</taxon>
        <taxon>Pseudomonadati</taxon>
        <taxon>Pseudomonadota</taxon>
        <taxon>Gammaproteobacteria</taxon>
        <taxon>Alkalimonas</taxon>
    </lineage>
</organism>
<keyword evidence="4" id="KW-0597">Phosphoprotein</keyword>
<feature type="modified residue" description="4-aspartylphosphate" evidence="4">
    <location>
        <position position="178"/>
    </location>
</feature>
<proteinExistence type="predicted"/>
<dbReference type="EMBL" id="FNRM01000002">
    <property type="protein sequence ID" value="SEA25674.1"/>
    <property type="molecule type" value="Genomic_DNA"/>
</dbReference>
<comment type="cofactor">
    <cofactor evidence="1">
        <name>Mg(2+)</name>
        <dbReference type="ChEBI" id="CHEBI:18420"/>
    </cofactor>
</comment>
<dbReference type="GO" id="GO:0052621">
    <property type="term" value="F:diguanylate cyclase activity"/>
    <property type="evidence" value="ECO:0007669"/>
    <property type="project" value="UniProtKB-EC"/>
</dbReference>
<dbReference type="OrthoDB" id="9812260at2"/>
<feature type="domain" description="GGDEF" evidence="6">
    <location>
        <begin position="296"/>
        <end position="426"/>
    </location>
</feature>
<dbReference type="Pfam" id="PF00072">
    <property type="entry name" value="Response_reg"/>
    <property type="match status" value="2"/>
</dbReference>
<dbReference type="PANTHER" id="PTHR45138">
    <property type="entry name" value="REGULATORY COMPONENTS OF SENSORY TRANSDUCTION SYSTEM"/>
    <property type="match status" value="1"/>
</dbReference>
<dbReference type="STRING" id="152573.SAMN04488051_102293"/>
<dbReference type="CDD" id="cd01949">
    <property type="entry name" value="GGDEF"/>
    <property type="match status" value="1"/>
</dbReference>
<dbReference type="Gene3D" id="3.30.70.270">
    <property type="match status" value="1"/>
</dbReference>
<dbReference type="RefSeq" id="WP_091340455.1">
    <property type="nucleotide sequence ID" value="NZ_FNRM01000002.1"/>
</dbReference>
<dbReference type="GO" id="GO:0005886">
    <property type="term" value="C:plasma membrane"/>
    <property type="evidence" value="ECO:0007669"/>
    <property type="project" value="TreeGrafter"/>
</dbReference>
<dbReference type="SUPFAM" id="SSF55073">
    <property type="entry name" value="Nucleotide cyclase"/>
    <property type="match status" value="1"/>
</dbReference>
<dbReference type="GO" id="GO:1902201">
    <property type="term" value="P:negative regulation of bacterial-type flagellum-dependent cell motility"/>
    <property type="evidence" value="ECO:0007669"/>
    <property type="project" value="TreeGrafter"/>
</dbReference>
<dbReference type="GO" id="GO:0000160">
    <property type="term" value="P:phosphorelay signal transduction system"/>
    <property type="evidence" value="ECO:0007669"/>
    <property type="project" value="InterPro"/>
</dbReference>
<name>A0A1H3ZQY6_ALKAM</name>
<feature type="domain" description="Response regulatory" evidence="5">
    <location>
        <begin position="2"/>
        <end position="118"/>
    </location>
</feature>
<reference evidence="7 8" key="1">
    <citation type="submission" date="2016-10" db="EMBL/GenBank/DDBJ databases">
        <authorList>
            <person name="de Groot N.N."/>
        </authorList>
    </citation>
    <scope>NUCLEOTIDE SEQUENCE [LARGE SCALE GENOMIC DNA]</scope>
    <source>
        <strain evidence="7 8">CGMCC 1.3430</strain>
    </source>
</reference>
<dbReference type="Pfam" id="PF00990">
    <property type="entry name" value="GGDEF"/>
    <property type="match status" value="1"/>
</dbReference>
<keyword evidence="8" id="KW-1185">Reference proteome</keyword>
<dbReference type="Proteomes" id="UP000198773">
    <property type="component" value="Unassembled WGS sequence"/>
</dbReference>
<evidence type="ECO:0000256" key="3">
    <source>
        <dbReference type="ARBA" id="ARBA00034247"/>
    </source>
</evidence>
<dbReference type="InterPro" id="IPR043128">
    <property type="entry name" value="Rev_trsase/Diguanyl_cyclase"/>
</dbReference>
<dbReference type="InterPro" id="IPR050469">
    <property type="entry name" value="Diguanylate_Cyclase"/>
</dbReference>
<dbReference type="FunFam" id="3.30.70.270:FF:000001">
    <property type="entry name" value="Diguanylate cyclase domain protein"/>
    <property type="match status" value="1"/>
</dbReference>